<dbReference type="PANTHER" id="PTHR23501">
    <property type="entry name" value="MAJOR FACILITATOR SUPERFAMILY"/>
    <property type="match status" value="1"/>
</dbReference>
<protein>
    <submittedName>
        <fullName evidence="8">Major facilitator superfamily domain-containing protein</fullName>
    </submittedName>
</protein>
<evidence type="ECO:0000313" key="9">
    <source>
        <dbReference type="Proteomes" id="UP000244722"/>
    </source>
</evidence>
<dbReference type="InterPro" id="IPR036259">
    <property type="entry name" value="MFS_trans_sf"/>
</dbReference>
<feature type="transmembrane region" description="Helical" evidence="5">
    <location>
        <begin position="297"/>
        <end position="316"/>
    </location>
</feature>
<evidence type="ECO:0000256" key="5">
    <source>
        <dbReference type="SAM" id="Phobius"/>
    </source>
</evidence>
<feature type="chain" id="PRO_5015493477" evidence="6">
    <location>
        <begin position="19"/>
        <end position="484"/>
    </location>
</feature>
<keyword evidence="9" id="KW-1185">Reference proteome</keyword>
<dbReference type="InterPro" id="IPR001958">
    <property type="entry name" value="Tet-R_TetA/multi-R_MdtG-like"/>
</dbReference>
<dbReference type="STRING" id="42251.A0A2T6ZG55"/>
<comment type="caution">
    <text evidence="8">The sequence shown here is derived from an EMBL/GenBank/DDBJ whole genome shotgun (WGS) entry which is preliminary data.</text>
</comment>
<dbReference type="EMBL" id="NESQ01000302">
    <property type="protein sequence ID" value="PUU74404.1"/>
    <property type="molecule type" value="Genomic_DNA"/>
</dbReference>
<feature type="transmembrane region" description="Helical" evidence="5">
    <location>
        <begin position="258"/>
        <end position="277"/>
    </location>
</feature>
<dbReference type="OrthoDB" id="2351791at2759"/>
<keyword evidence="6" id="KW-0732">Signal</keyword>
<proteinExistence type="predicted"/>
<organism evidence="8 9">
    <name type="scientific">Tuber borchii</name>
    <name type="common">White truffle</name>
    <dbReference type="NCBI Taxonomy" id="42251"/>
    <lineage>
        <taxon>Eukaryota</taxon>
        <taxon>Fungi</taxon>
        <taxon>Dikarya</taxon>
        <taxon>Ascomycota</taxon>
        <taxon>Pezizomycotina</taxon>
        <taxon>Pezizomycetes</taxon>
        <taxon>Pezizales</taxon>
        <taxon>Tuberaceae</taxon>
        <taxon>Tuber</taxon>
    </lineage>
</organism>
<feature type="signal peptide" evidence="6">
    <location>
        <begin position="1"/>
        <end position="18"/>
    </location>
</feature>
<feature type="transmembrane region" description="Helical" evidence="5">
    <location>
        <begin position="187"/>
        <end position="208"/>
    </location>
</feature>
<evidence type="ECO:0000256" key="6">
    <source>
        <dbReference type="SAM" id="SignalP"/>
    </source>
</evidence>
<feature type="transmembrane region" description="Helical" evidence="5">
    <location>
        <begin position="323"/>
        <end position="342"/>
    </location>
</feature>
<feature type="transmembrane region" description="Helical" evidence="5">
    <location>
        <begin position="121"/>
        <end position="145"/>
    </location>
</feature>
<dbReference type="GO" id="GO:0022857">
    <property type="term" value="F:transmembrane transporter activity"/>
    <property type="evidence" value="ECO:0007669"/>
    <property type="project" value="InterPro"/>
</dbReference>
<dbReference type="Gene3D" id="1.20.1720.10">
    <property type="entry name" value="Multidrug resistance protein D"/>
    <property type="match status" value="1"/>
</dbReference>
<dbReference type="PRINTS" id="PR01035">
    <property type="entry name" value="TCRTETA"/>
</dbReference>
<feature type="transmembrane region" description="Helical" evidence="5">
    <location>
        <begin position="87"/>
        <end position="109"/>
    </location>
</feature>
<dbReference type="PROSITE" id="PS50850">
    <property type="entry name" value="MFS"/>
    <property type="match status" value="1"/>
</dbReference>
<feature type="transmembrane region" description="Helical" evidence="5">
    <location>
        <begin position="63"/>
        <end position="81"/>
    </location>
</feature>
<keyword evidence="3 5" id="KW-1133">Transmembrane helix</keyword>
<dbReference type="InterPro" id="IPR020846">
    <property type="entry name" value="MFS_dom"/>
</dbReference>
<comment type="subcellular location">
    <subcellularLocation>
        <location evidence="1">Membrane</location>
        <topology evidence="1">Multi-pass membrane protein</topology>
    </subcellularLocation>
</comment>
<dbReference type="PANTHER" id="PTHR23501:SF59">
    <property type="entry name" value="MAJOR FACILITATOR SUPERFAMILY (MFS) PROFILE DOMAIN-CONTAINING PROTEIN-RELATED"/>
    <property type="match status" value="1"/>
</dbReference>
<feature type="transmembrane region" description="Helical" evidence="5">
    <location>
        <begin position="151"/>
        <end position="175"/>
    </location>
</feature>
<evidence type="ECO:0000313" key="8">
    <source>
        <dbReference type="EMBL" id="PUU74404.1"/>
    </source>
</evidence>
<dbReference type="Pfam" id="PF07690">
    <property type="entry name" value="MFS_1"/>
    <property type="match status" value="1"/>
</dbReference>
<evidence type="ECO:0000256" key="1">
    <source>
        <dbReference type="ARBA" id="ARBA00004141"/>
    </source>
</evidence>
<feature type="domain" description="Major facilitator superfamily (MFS) profile" evidence="7">
    <location>
        <begin position="1"/>
        <end position="484"/>
    </location>
</feature>
<evidence type="ECO:0000256" key="2">
    <source>
        <dbReference type="ARBA" id="ARBA00022692"/>
    </source>
</evidence>
<feature type="transmembrane region" description="Helical" evidence="5">
    <location>
        <begin position="348"/>
        <end position="370"/>
    </location>
</feature>
<dbReference type="GO" id="GO:0005886">
    <property type="term" value="C:plasma membrane"/>
    <property type="evidence" value="ECO:0007669"/>
    <property type="project" value="TreeGrafter"/>
</dbReference>
<reference evidence="8 9" key="1">
    <citation type="submission" date="2017-04" db="EMBL/GenBank/DDBJ databases">
        <title>Draft genome sequence of Tuber borchii Vittad., a whitish edible truffle.</title>
        <authorList>
            <consortium name="DOE Joint Genome Institute"/>
            <person name="Murat C."/>
            <person name="Kuo A."/>
            <person name="Barry K.W."/>
            <person name="Clum A."/>
            <person name="Dockter R.B."/>
            <person name="Fauchery L."/>
            <person name="Iotti M."/>
            <person name="Kohler A."/>
            <person name="Labutti K."/>
            <person name="Lindquist E.A."/>
            <person name="Lipzen A."/>
            <person name="Ohm R.A."/>
            <person name="Wang M."/>
            <person name="Grigoriev I.V."/>
            <person name="Zambonelli A."/>
            <person name="Martin F.M."/>
        </authorList>
    </citation>
    <scope>NUCLEOTIDE SEQUENCE [LARGE SCALE GENOMIC DNA]</scope>
    <source>
        <strain evidence="8 9">Tbo3840</strain>
    </source>
</reference>
<evidence type="ECO:0000259" key="7">
    <source>
        <dbReference type="PROSITE" id="PS50850"/>
    </source>
</evidence>
<accession>A0A2T6ZG55</accession>
<gene>
    <name evidence="8" type="ORF">B9Z19DRAFT_1092961</name>
</gene>
<evidence type="ECO:0000256" key="3">
    <source>
        <dbReference type="ARBA" id="ARBA00022989"/>
    </source>
</evidence>
<dbReference type="SUPFAM" id="SSF103473">
    <property type="entry name" value="MFS general substrate transporter"/>
    <property type="match status" value="1"/>
</dbReference>
<feature type="transmembrane region" description="Helical" evidence="5">
    <location>
        <begin position="382"/>
        <end position="408"/>
    </location>
</feature>
<dbReference type="InterPro" id="IPR011701">
    <property type="entry name" value="MFS"/>
</dbReference>
<feature type="transmembrane region" description="Helical" evidence="5">
    <location>
        <begin position="220"/>
        <end position="237"/>
    </location>
</feature>
<dbReference type="AlphaFoldDB" id="A0A2T6ZG55"/>
<dbReference type="Proteomes" id="UP000244722">
    <property type="component" value="Unassembled WGS sequence"/>
</dbReference>
<dbReference type="Gene3D" id="1.20.1250.20">
    <property type="entry name" value="MFS general substrate transporter like domains"/>
    <property type="match status" value="1"/>
</dbReference>
<keyword evidence="4 5" id="KW-0472">Membrane</keyword>
<evidence type="ECO:0000256" key="4">
    <source>
        <dbReference type="ARBA" id="ARBA00023136"/>
    </source>
</evidence>
<name>A0A2T6ZG55_TUBBO</name>
<dbReference type="FunFam" id="1.20.1720.10:FF:000018">
    <property type="entry name" value="Putative MFS multidrug transporter"/>
    <property type="match status" value="1"/>
</dbReference>
<keyword evidence="2 5" id="KW-0812">Transmembrane</keyword>
<sequence>MCIITLAAALDATSLSVALPTISKALHGTAIEAFWSGTSFLITSTVFQPNFASLSDIFGRRSLILVALVFFTVGAIVAAIANNFTIILVGRSIQGVGGGGIISLAEITVTDIVPLRERGKYFSFLSTMWAIGSVGGPLIGGVFVQEVSWRWIFWVNLPFCALGFVLIPLFLNLNHRTTSFLEKLGRVDWIGSVLFVGSTMSLLIPITWGDVMYPWDYWRTLAPLLLGVVGLTGFVLYERFLAKEPLIRLGVFSTRTASVNYLGTVMHGLILWSLLYYRPLYFEAIKGFGPIMTGVAAFPVAFTVMPACVVVGYLVSITGRFRWVLWLGWALTILGMGVLILLDLDTPTVSWIFITMVSGLGAGILIPGMAAGIQAAATDEDMAYAVCMFSFFRTFGQAFGVAIGGVIFQNALKAEVAKHAVLRGMAGQYTEDAVALVQIIRMMPRGMEGREELRISYVAALRAVWKAMIGFGAVGLVTSFATEG</sequence>